<sequence length="106" mass="11771">MIDTRLAGIDERLLPAKRLRPPLAVDKKREQTSENPIAAKPTAARPTDGGEWVTVVRRKKKDKSYAATVATAPASKKPAPRQTQKPRKPKLITPRTLPLLQSEAER</sequence>
<proteinExistence type="predicted"/>
<organism evidence="2 3">
    <name type="scientific">Euphydryas editha</name>
    <name type="common">Edith's checkerspot</name>
    <dbReference type="NCBI Taxonomy" id="104508"/>
    <lineage>
        <taxon>Eukaryota</taxon>
        <taxon>Metazoa</taxon>
        <taxon>Ecdysozoa</taxon>
        <taxon>Arthropoda</taxon>
        <taxon>Hexapoda</taxon>
        <taxon>Insecta</taxon>
        <taxon>Pterygota</taxon>
        <taxon>Neoptera</taxon>
        <taxon>Endopterygota</taxon>
        <taxon>Lepidoptera</taxon>
        <taxon>Glossata</taxon>
        <taxon>Ditrysia</taxon>
        <taxon>Papilionoidea</taxon>
        <taxon>Nymphalidae</taxon>
        <taxon>Nymphalinae</taxon>
        <taxon>Euphydryas</taxon>
    </lineage>
</organism>
<evidence type="ECO:0000313" key="2">
    <source>
        <dbReference type="EMBL" id="CAH2105696.1"/>
    </source>
</evidence>
<dbReference type="EMBL" id="CAKOGL010000028">
    <property type="protein sequence ID" value="CAH2105696.1"/>
    <property type="molecule type" value="Genomic_DNA"/>
</dbReference>
<comment type="caution">
    <text evidence="2">The sequence shown here is derived from an EMBL/GenBank/DDBJ whole genome shotgun (WGS) entry which is preliminary data.</text>
</comment>
<accession>A0AAU9V954</accession>
<evidence type="ECO:0000313" key="3">
    <source>
        <dbReference type="Proteomes" id="UP001153954"/>
    </source>
</evidence>
<reference evidence="2" key="1">
    <citation type="submission" date="2022-03" db="EMBL/GenBank/DDBJ databases">
        <authorList>
            <person name="Tunstrom K."/>
        </authorList>
    </citation>
    <scope>NUCLEOTIDE SEQUENCE</scope>
</reference>
<evidence type="ECO:0000256" key="1">
    <source>
        <dbReference type="SAM" id="MobiDB-lite"/>
    </source>
</evidence>
<feature type="region of interest" description="Disordered" evidence="1">
    <location>
        <begin position="62"/>
        <end position="106"/>
    </location>
</feature>
<name>A0AAU9V954_EUPED</name>
<gene>
    <name evidence="2" type="ORF">EEDITHA_LOCUS19924</name>
</gene>
<protein>
    <submittedName>
        <fullName evidence="2">Uncharacterized protein</fullName>
    </submittedName>
</protein>
<dbReference type="Proteomes" id="UP001153954">
    <property type="component" value="Unassembled WGS sequence"/>
</dbReference>
<dbReference type="AlphaFoldDB" id="A0AAU9V954"/>
<keyword evidence="3" id="KW-1185">Reference proteome</keyword>
<feature type="region of interest" description="Disordered" evidence="1">
    <location>
        <begin position="21"/>
        <end position="50"/>
    </location>
</feature>